<keyword evidence="2" id="KW-1185">Reference proteome</keyword>
<name>A0ABQ9HI90_9NEOP</name>
<comment type="caution">
    <text evidence="1">The sequence shown here is derived from an EMBL/GenBank/DDBJ whole genome shotgun (WGS) entry which is preliminary data.</text>
</comment>
<evidence type="ECO:0000313" key="2">
    <source>
        <dbReference type="Proteomes" id="UP001159363"/>
    </source>
</evidence>
<proteinExistence type="predicted"/>
<reference evidence="1 2" key="1">
    <citation type="submission" date="2023-02" db="EMBL/GenBank/DDBJ databases">
        <title>LHISI_Scaffold_Assembly.</title>
        <authorList>
            <person name="Stuart O.P."/>
            <person name="Cleave R."/>
            <person name="Magrath M.J.L."/>
            <person name="Mikheyev A.S."/>
        </authorList>
    </citation>
    <scope>NUCLEOTIDE SEQUENCE [LARGE SCALE GENOMIC DNA]</scope>
    <source>
        <strain evidence="1">Daus_M_001</strain>
        <tissue evidence="1">Leg muscle</tissue>
    </source>
</reference>
<dbReference type="EMBL" id="JARBHB010000005">
    <property type="protein sequence ID" value="KAJ8884056.1"/>
    <property type="molecule type" value="Genomic_DNA"/>
</dbReference>
<protein>
    <submittedName>
        <fullName evidence="1">Uncharacterized protein</fullName>
    </submittedName>
</protein>
<accession>A0ABQ9HI90</accession>
<organism evidence="1 2">
    <name type="scientific">Dryococelus australis</name>
    <dbReference type="NCBI Taxonomy" id="614101"/>
    <lineage>
        <taxon>Eukaryota</taxon>
        <taxon>Metazoa</taxon>
        <taxon>Ecdysozoa</taxon>
        <taxon>Arthropoda</taxon>
        <taxon>Hexapoda</taxon>
        <taxon>Insecta</taxon>
        <taxon>Pterygota</taxon>
        <taxon>Neoptera</taxon>
        <taxon>Polyneoptera</taxon>
        <taxon>Phasmatodea</taxon>
        <taxon>Verophasmatodea</taxon>
        <taxon>Anareolatae</taxon>
        <taxon>Phasmatidae</taxon>
        <taxon>Eurycanthinae</taxon>
        <taxon>Dryococelus</taxon>
    </lineage>
</organism>
<dbReference type="Proteomes" id="UP001159363">
    <property type="component" value="Chromosome 4"/>
</dbReference>
<sequence length="140" mass="16105">MVYQFRVCKRAVKNEPKNPGPISAHSHATCTGKPQLLEFATRPHEESSTFINEWERQGSGMMECVRRIHSELTATQHKATVEVCRRPSRRTPENCVLQCRPNYQVITLHPQLPDRAEAHVYIRVLRLGNRMELCVASKAR</sequence>
<gene>
    <name evidence="1" type="ORF">PR048_015913</name>
</gene>
<evidence type="ECO:0000313" key="1">
    <source>
        <dbReference type="EMBL" id="KAJ8884056.1"/>
    </source>
</evidence>